<evidence type="ECO:0000313" key="2">
    <source>
        <dbReference type="EMBL" id="EES52376.1"/>
    </source>
</evidence>
<dbReference type="InterPro" id="IPR050219">
    <property type="entry name" value="DnaG_primase"/>
</dbReference>
<keyword evidence="3" id="KW-1185">Reference proteome</keyword>
<dbReference type="Pfam" id="PF13155">
    <property type="entry name" value="Toprim_2"/>
    <property type="match status" value="1"/>
</dbReference>
<dbReference type="GO" id="GO:0006269">
    <property type="term" value="P:DNA replication, synthesis of primer"/>
    <property type="evidence" value="ECO:0007669"/>
    <property type="project" value="TreeGrafter"/>
</dbReference>
<dbReference type="GO" id="GO:0005737">
    <property type="term" value="C:cytoplasm"/>
    <property type="evidence" value="ECO:0007669"/>
    <property type="project" value="TreeGrafter"/>
</dbReference>
<sequence length="299" mass="33236">MWWPPLGTALGPAHISTIKKSAGEVILLFDGDRAGREAAMSIVGRFLWDPDLSFRAIWLPDGEDPDTWVQREGRSGVERALEEALPMGDFVLDWLESSVARATPDPGAKAALASDFLAMVRAFPDLEVQDRLLQKGAVLLGTMKDLLAHSLLSGAEAAREARKEKAAESEGNALGNRALAVRNHLVELLRMWVDGESPHPREVLKREDYAFVEDATLAAILDDLWAQPDPGPESDASGRFHDLLRRDPPLMKLWYELPSDPASRQERLEDIRQAAWRMSRKTRRKFGTDGTGQSRSVHS</sequence>
<protein>
    <submittedName>
        <fullName evidence="2">DNA primase-like protein</fullName>
    </submittedName>
</protein>
<name>C6HYU1_9BACT</name>
<organism evidence="2 3">
    <name type="scientific">Leptospirillum ferrodiazotrophum</name>
    <dbReference type="NCBI Taxonomy" id="412449"/>
    <lineage>
        <taxon>Bacteria</taxon>
        <taxon>Pseudomonadati</taxon>
        <taxon>Nitrospirota</taxon>
        <taxon>Nitrospiria</taxon>
        <taxon>Nitrospirales</taxon>
        <taxon>Nitrospiraceae</taxon>
        <taxon>Leptospirillum</taxon>
    </lineage>
</organism>
<accession>C6HYU1</accession>
<dbReference type="PANTHER" id="PTHR30313">
    <property type="entry name" value="DNA PRIMASE"/>
    <property type="match status" value="1"/>
</dbReference>
<proteinExistence type="predicted"/>
<evidence type="ECO:0000313" key="3">
    <source>
        <dbReference type="Proteomes" id="UP000009374"/>
    </source>
</evidence>
<dbReference type="SUPFAM" id="SSF56731">
    <property type="entry name" value="DNA primase core"/>
    <property type="match status" value="1"/>
</dbReference>
<dbReference type="AlphaFoldDB" id="C6HYU1"/>
<gene>
    <name evidence="2" type="ORF">UBAL3_94240174</name>
</gene>
<dbReference type="Proteomes" id="UP000009374">
    <property type="component" value="Unassembled WGS sequence"/>
</dbReference>
<dbReference type="EMBL" id="GG693878">
    <property type="protein sequence ID" value="EES52376.1"/>
    <property type="molecule type" value="Genomic_DNA"/>
</dbReference>
<dbReference type="PANTHER" id="PTHR30313:SF2">
    <property type="entry name" value="DNA PRIMASE"/>
    <property type="match status" value="1"/>
</dbReference>
<evidence type="ECO:0000256" key="1">
    <source>
        <dbReference type="SAM" id="MobiDB-lite"/>
    </source>
</evidence>
<reference evidence="2 3" key="1">
    <citation type="journal article" date="2009" name="Appl. Environ. Microbiol.">
        <title>Community genomic and proteomic analyses of chemoautotrophic iron-oxidizing "Leptospirillum rubarum" (Group II) and "Leptospirillum ferrodiazotrophum" (Group III) bacteria in acid mine drainage biofilms.</title>
        <authorList>
            <person name="Goltsman D.S."/>
            <person name="Denef V.J."/>
            <person name="Singer S.W."/>
            <person name="VerBerkmoes N.C."/>
            <person name="Lefsrud M."/>
            <person name="Mueller R.S."/>
            <person name="Dick G.J."/>
            <person name="Sun C.L."/>
            <person name="Wheeler K.E."/>
            <person name="Zemla A."/>
            <person name="Baker B.J."/>
            <person name="Hauser L."/>
            <person name="Land M."/>
            <person name="Shah M.B."/>
            <person name="Thelen M.P."/>
            <person name="Hettich R.L."/>
            <person name="Banfield J.F."/>
        </authorList>
    </citation>
    <scope>NUCLEOTIDE SEQUENCE [LARGE SCALE GENOMIC DNA]</scope>
</reference>
<feature type="region of interest" description="Disordered" evidence="1">
    <location>
        <begin position="279"/>
        <end position="299"/>
    </location>
</feature>
<dbReference type="Gene3D" id="3.40.1360.10">
    <property type="match status" value="1"/>
</dbReference>